<organism evidence="1 2">
    <name type="scientific">Fusarium mangiferae</name>
    <name type="common">Mango malformation disease fungus</name>
    <dbReference type="NCBI Taxonomy" id="192010"/>
    <lineage>
        <taxon>Eukaryota</taxon>
        <taxon>Fungi</taxon>
        <taxon>Dikarya</taxon>
        <taxon>Ascomycota</taxon>
        <taxon>Pezizomycotina</taxon>
        <taxon>Sordariomycetes</taxon>
        <taxon>Hypocreomycetidae</taxon>
        <taxon>Hypocreales</taxon>
        <taxon>Nectriaceae</taxon>
        <taxon>Fusarium</taxon>
        <taxon>Fusarium fujikuroi species complex</taxon>
    </lineage>
</organism>
<protein>
    <submittedName>
        <fullName evidence="1">Uncharacterized protein</fullName>
    </submittedName>
</protein>
<keyword evidence="2" id="KW-1185">Reference proteome</keyword>
<dbReference type="Proteomes" id="UP000184255">
    <property type="component" value="Unassembled WGS sequence"/>
</dbReference>
<dbReference type="AlphaFoldDB" id="A0A1L7TPI3"/>
<gene>
    <name evidence="1" type="ORF">FMAN_09967</name>
</gene>
<evidence type="ECO:0000313" key="2">
    <source>
        <dbReference type="Proteomes" id="UP000184255"/>
    </source>
</evidence>
<comment type="caution">
    <text evidence="1">The sequence shown here is derived from an EMBL/GenBank/DDBJ whole genome shotgun (WGS) entry which is preliminary data.</text>
</comment>
<sequence length="53" mass="5895">MSDTCTDNTTELFPPLTIARGITSQSHPWRSTFASQNVPSATRAIVKNRFLDL</sequence>
<dbReference type="VEuPathDB" id="FungiDB:FMAN_09967"/>
<dbReference type="GeneID" id="65089224"/>
<reference evidence="2" key="1">
    <citation type="journal article" date="2016" name="Genome Biol. Evol.">
        <title>Comparative 'omics' of the Fusarium fujikuroi species complex highlights differences in genetic potential and metabolite synthesis.</title>
        <authorList>
            <person name="Niehaus E.-M."/>
            <person name="Muensterkoetter M."/>
            <person name="Proctor R.H."/>
            <person name="Brown D.W."/>
            <person name="Sharon A."/>
            <person name="Idan Y."/>
            <person name="Oren-Young L."/>
            <person name="Sieber C.M."/>
            <person name="Novak O."/>
            <person name="Pencik A."/>
            <person name="Tarkowska D."/>
            <person name="Hromadova K."/>
            <person name="Freeman S."/>
            <person name="Maymon M."/>
            <person name="Elazar M."/>
            <person name="Youssef S.A."/>
            <person name="El-Shabrawy E.S.M."/>
            <person name="Shalaby A.B.A."/>
            <person name="Houterman P."/>
            <person name="Brock N.L."/>
            <person name="Burkhardt I."/>
            <person name="Tsavkelova E.A."/>
            <person name="Dickschat J.S."/>
            <person name="Galuszka P."/>
            <person name="Gueldener U."/>
            <person name="Tudzynski B."/>
        </authorList>
    </citation>
    <scope>NUCLEOTIDE SEQUENCE [LARGE SCALE GENOMIC DNA]</scope>
    <source>
        <strain evidence="2">MRC7560</strain>
    </source>
</reference>
<dbReference type="RefSeq" id="XP_041686453.1">
    <property type="nucleotide sequence ID" value="XM_041820587.1"/>
</dbReference>
<dbReference type="EMBL" id="FCQH01000011">
    <property type="protein sequence ID" value="CVL00568.1"/>
    <property type="molecule type" value="Genomic_DNA"/>
</dbReference>
<evidence type="ECO:0000313" key="1">
    <source>
        <dbReference type="EMBL" id="CVL00568.1"/>
    </source>
</evidence>
<accession>A0A1L7TPI3</accession>
<name>A0A1L7TPI3_FUSMA</name>
<proteinExistence type="predicted"/>